<organism evidence="2 3">
    <name type="scientific">Parascaris equorum</name>
    <name type="common">Equine roundworm</name>
    <dbReference type="NCBI Taxonomy" id="6256"/>
    <lineage>
        <taxon>Eukaryota</taxon>
        <taxon>Metazoa</taxon>
        <taxon>Ecdysozoa</taxon>
        <taxon>Nematoda</taxon>
        <taxon>Chromadorea</taxon>
        <taxon>Rhabditida</taxon>
        <taxon>Spirurina</taxon>
        <taxon>Ascaridomorpha</taxon>
        <taxon>Ascaridoidea</taxon>
        <taxon>Ascarididae</taxon>
        <taxon>Parascaris</taxon>
    </lineage>
</organism>
<proteinExistence type="predicted"/>
<evidence type="ECO:0000313" key="3">
    <source>
        <dbReference type="WBParaSite" id="PEQ_0001050101-mRNA-1"/>
    </source>
</evidence>
<dbReference type="WBParaSite" id="PEQ_0001050101-mRNA-1">
    <property type="protein sequence ID" value="PEQ_0001050101-mRNA-1"/>
    <property type="gene ID" value="PEQ_0001050101"/>
</dbReference>
<protein>
    <submittedName>
        <fullName evidence="3">Uncharacterized protein</fullName>
    </submittedName>
</protein>
<feature type="compositionally biased region" description="Basic and acidic residues" evidence="1">
    <location>
        <begin position="1"/>
        <end position="17"/>
    </location>
</feature>
<dbReference type="AlphaFoldDB" id="A0A914S8J4"/>
<evidence type="ECO:0000256" key="1">
    <source>
        <dbReference type="SAM" id="MobiDB-lite"/>
    </source>
</evidence>
<feature type="region of interest" description="Disordered" evidence="1">
    <location>
        <begin position="53"/>
        <end position="74"/>
    </location>
</feature>
<sequence>MHEFSIESHGSRNESHGSRVLRKISRDLRGEGRDCMNGLKDWAREPCGLRDELKGTSFGRQSPRGPTFLFSRGFHRGMKDGSSRGDANRFCQPRNVTLSSTVHFGACASTRVDDASSMECALAAGHGVNPRLFDVR</sequence>
<keyword evidence="2" id="KW-1185">Reference proteome</keyword>
<feature type="region of interest" description="Disordered" evidence="1">
    <location>
        <begin position="1"/>
        <end position="20"/>
    </location>
</feature>
<reference evidence="3" key="1">
    <citation type="submission" date="2022-11" db="UniProtKB">
        <authorList>
            <consortium name="WormBaseParasite"/>
        </authorList>
    </citation>
    <scope>IDENTIFICATION</scope>
</reference>
<dbReference type="Proteomes" id="UP000887564">
    <property type="component" value="Unplaced"/>
</dbReference>
<evidence type="ECO:0000313" key="2">
    <source>
        <dbReference type="Proteomes" id="UP000887564"/>
    </source>
</evidence>
<name>A0A914S8J4_PAREQ</name>
<accession>A0A914S8J4</accession>